<evidence type="ECO:0000256" key="2">
    <source>
        <dbReference type="SAM" id="Phobius"/>
    </source>
</evidence>
<dbReference type="InterPro" id="IPR040224">
    <property type="entry name" value="RDM1"/>
</dbReference>
<sequence>MCFFFQLTMLYLIIMIKLFFRMFLLSRFGQGDLCYCLTTRCFFITRIISNILLLTNRTGERDSRRCGLIQTLLRSLPSSCVLSTQSEAFGLEGDNSELNYRSVSPNSNPYSLFSRHTMPTANLILLLGTSFLLYIYLQQSRAAIGQPAPIQFCSPYAPRTPFCTGLWWPWPTSSTYSSNSFTTNLITCVSIYRILPSLMACCLCQFKNIIEVVCKTVKLCCDSECLSDVTRCVFSWFGLLYSVRVFPNTAVAGPGFYAIINFYSAMDAHRAQKAYDQKQLFHTSPVKELPGCHLLKKRMCHAYLPLEFLPRQSARKNAQHQELIKPCKSSLQKRSPHSLQNDHQQKSLQKLKKPWKT</sequence>
<dbReference type="PANTHER" id="PTHR31164">
    <property type="entry name" value="RAD52 MOTIF-CONTAINING PROTEIN 1"/>
    <property type="match status" value="1"/>
</dbReference>
<proteinExistence type="predicted"/>
<name>A0A2Y9MMF8_DELLE</name>
<dbReference type="RefSeq" id="XP_022422166.2">
    <property type="nucleotide sequence ID" value="XM_022566458.2"/>
</dbReference>
<feature type="region of interest" description="Disordered" evidence="1">
    <location>
        <begin position="326"/>
        <end position="357"/>
    </location>
</feature>
<keyword evidence="2" id="KW-0812">Transmembrane</keyword>
<reference evidence="4" key="1">
    <citation type="submission" date="2025-08" db="UniProtKB">
        <authorList>
            <consortium name="RefSeq"/>
        </authorList>
    </citation>
    <scope>IDENTIFICATION</scope>
    <source>
        <tissue evidence="4">Blood</tissue>
    </source>
</reference>
<dbReference type="Proteomes" id="UP000248483">
    <property type="component" value="Unplaced"/>
</dbReference>
<keyword evidence="2" id="KW-1133">Transmembrane helix</keyword>
<feature type="transmembrane region" description="Helical" evidence="2">
    <location>
        <begin position="120"/>
        <end position="137"/>
    </location>
</feature>
<dbReference type="InParanoid" id="A0A2Y9MMF8"/>
<dbReference type="InterPro" id="IPR035979">
    <property type="entry name" value="RBD_domain_sf"/>
</dbReference>
<dbReference type="GO" id="GO:0005730">
    <property type="term" value="C:nucleolus"/>
    <property type="evidence" value="ECO:0007669"/>
    <property type="project" value="TreeGrafter"/>
</dbReference>
<evidence type="ECO:0000313" key="4">
    <source>
        <dbReference type="RefSeq" id="XP_022422166.2"/>
    </source>
</evidence>
<dbReference type="KEGG" id="dle:111170873"/>
<evidence type="ECO:0000256" key="1">
    <source>
        <dbReference type="SAM" id="MobiDB-lite"/>
    </source>
</evidence>
<dbReference type="PANTHER" id="PTHR31164:SF1">
    <property type="entry name" value="RAD52 MOTIF-CONTAINING PROTEIN 1"/>
    <property type="match status" value="1"/>
</dbReference>
<gene>
    <name evidence="4" type="primary">LOC111170873</name>
</gene>
<dbReference type="AlphaFoldDB" id="A0A2Y9MMF8"/>
<organism evidence="3 4">
    <name type="scientific">Delphinapterus leucas</name>
    <name type="common">Beluga whale</name>
    <dbReference type="NCBI Taxonomy" id="9749"/>
    <lineage>
        <taxon>Eukaryota</taxon>
        <taxon>Metazoa</taxon>
        <taxon>Chordata</taxon>
        <taxon>Craniata</taxon>
        <taxon>Vertebrata</taxon>
        <taxon>Euteleostomi</taxon>
        <taxon>Mammalia</taxon>
        <taxon>Eutheria</taxon>
        <taxon>Laurasiatheria</taxon>
        <taxon>Artiodactyla</taxon>
        <taxon>Whippomorpha</taxon>
        <taxon>Cetacea</taxon>
        <taxon>Odontoceti</taxon>
        <taxon>Monodontidae</taxon>
        <taxon>Delphinapterus</taxon>
    </lineage>
</organism>
<accession>A0A2Y9MMF8</accession>
<dbReference type="SUPFAM" id="SSF54928">
    <property type="entry name" value="RNA-binding domain, RBD"/>
    <property type="match status" value="1"/>
</dbReference>
<keyword evidence="3" id="KW-1185">Reference proteome</keyword>
<evidence type="ECO:0000313" key="3">
    <source>
        <dbReference type="Proteomes" id="UP000248483"/>
    </source>
</evidence>
<keyword evidence="2" id="KW-0472">Membrane</keyword>
<dbReference type="GO" id="GO:0003676">
    <property type="term" value="F:nucleic acid binding"/>
    <property type="evidence" value="ECO:0007669"/>
    <property type="project" value="InterPro"/>
</dbReference>
<protein>
    <submittedName>
        <fullName evidence="4">Uncharacterized protein LOC111170873</fullName>
    </submittedName>
</protein>
<dbReference type="GeneID" id="111170873"/>
<feature type="transmembrane region" description="Helical" evidence="2">
    <location>
        <begin position="7"/>
        <end position="25"/>
    </location>
</feature>
<feature type="compositionally biased region" description="Polar residues" evidence="1">
    <location>
        <begin position="329"/>
        <end position="348"/>
    </location>
</feature>